<comment type="similarity">
    <text evidence="1">Belongs to the universal ribosomal protein uL3 family.</text>
</comment>
<comment type="caution">
    <text evidence="5">The sequence shown here is derived from an EMBL/GenBank/DDBJ whole genome shotgun (WGS) entry which is preliminary data.</text>
</comment>
<dbReference type="GO" id="GO:0006412">
    <property type="term" value="P:translation"/>
    <property type="evidence" value="ECO:0007669"/>
    <property type="project" value="InterPro"/>
</dbReference>
<dbReference type="InterPro" id="IPR000597">
    <property type="entry name" value="Ribosomal_uL3"/>
</dbReference>
<dbReference type="GO" id="GO:0003735">
    <property type="term" value="F:structural constituent of ribosome"/>
    <property type="evidence" value="ECO:0007669"/>
    <property type="project" value="InterPro"/>
</dbReference>
<evidence type="ECO:0000313" key="5">
    <source>
        <dbReference type="EMBL" id="GIM00310.1"/>
    </source>
</evidence>
<dbReference type="InterPro" id="IPR019927">
    <property type="entry name" value="Ribosomal_uL3_bac/org-type"/>
</dbReference>
<dbReference type="OrthoDB" id="274683at2759"/>
<protein>
    <recommendedName>
        <fullName evidence="4">Large ribosomal subunit protein uL3m</fullName>
    </recommendedName>
</protein>
<evidence type="ECO:0000256" key="1">
    <source>
        <dbReference type="ARBA" id="ARBA00006540"/>
    </source>
</evidence>
<accession>A0A8J4FIM4</accession>
<dbReference type="Pfam" id="PF00297">
    <property type="entry name" value="Ribosomal_L3"/>
    <property type="match status" value="1"/>
</dbReference>
<reference evidence="5" key="1">
    <citation type="journal article" date="2021" name="Proc. Natl. Acad. Sci. U.S.A.">
        <title>Three genomes in the algal genus Volvox reveal the fate of a haploid sex-determining region after a transition to homothallism.</title>
        <authorList>
            <person name="Yamamoto K."/>
            <person name="Hamaji T."/>
            <person name="Kawai-Toyooka H."/>
            <person name="Matsuzaki R."/>
            <person name="Takahashi F."/>
            <person name="Nishimura Y."/>
            <person name="Kawachi M."/>
            <person name="Noguchi H."/>
            <person name="Minakuchi Y."/>
            <person name="Umen J.G."/>
            <person name="Toyoda A."/>
            <person name="Nozaki H."/>
        </authorList>
    </citation>
    <scope>NUCLEOTIDE SEQUENCE</scope>
    <source>
        <strain evidence="5">NIES-3785</strain>
    </source>
</reference>
<dbReference type="SUPFAM" id="SSF50447">
    <property type="entry name" value="Translation proteins"/>
    <property type="match status" value="1"/>
</dbReference>
<keyword evidence="3" id="KW-0687">Ribonucleoprotein</keyword>
<dbReference type="InterPro" id="IPR009000">
    <property type="entry name" value="Transl_B-barrel_sf"/>
</dbReference>
<organism evidence="5 6">
    <name type="scientific">Volvox reticuliferus</name>
    <dbReference type="NCBI Taxonomy" id="1737510"/>
    <lineage>
        <taxon>Eukaryota</taxon>
        <taxon>Viridiplantae</taxon>
        <taxon>Chlorophyta</taxon>
        <taxon>core chlorophytes</taxon>
        <taxon>Chlorophyceae</taxon>
        <taxon>CS clade</taxon>
        <taxon>Chlamydomonadales</taxon>
        <taxon>Volvocaceae</taxon>
        <taxon>Volvox</taxon>
    </lineage>
</organism>
<dbReference type="PANTHER" id="PTHR11229">
    <property type="entry name" value="50S RIBOSOMAL PROTEIN L3"/>
    <property type="match status" value="1"/>
</dbReference>
<dbReference type="PANTHER" id="PTHR11229:SF8">
    <property type="entry name" value="LARGE RIBOSOMAL SUBUNIT PROTEIN UL3M"/>
    <property type="match status" value="1"/>
</dbReference>
<gene>
    <name evidence="5" type="ORF">Vretimale_5456</name>
</gene>
<dbReference type="NCBIfam" id="TIGR03625">
    <property type="entry name" value="L3_bact"/>
    <property type="match status" value="1"/>
</dbReference>
<dbReference type="GO" id="GO:0005762">
    <property type="term" value="C:mitochondrial large ribosomal subunit"/>
    <property type="evidence" value="ECO:0007669"/>
    <property type="project" value="TreeGrafter"/>
</dbReference>
<evidence type="ECO:0000256" key="2">
    <source>
        <dbReference type="ARBA" id="ARBA00022980"/>
    </source>
</evidence>
<keyword evidence="2" id="KW-0689">Ribosomal protein</keyword>
<dbReference type="AlphaFoldDB" id="A0A8J4FIM4"/>
<evidence type="ECO:0000256" key="3">
    <source>
        <dbReference type="ARBA" id="ARBA00023274"/>
    </source>
</evidence>
<sequence>MGNARHEAQAVTQHKLHGNGTSYTTYWFPHAVIVWALCMILESKLLKYNVATFAALLAWPHSTIILIPHLIFCDINHKFNHVMLGRLVRGAFAAAARQAQTCEHLIACRALVAELGGTSGQGDLLASFRHLSHDQPCLITADASRAGSHSHASTSHGIGAGAAYSCSEQPSSICQGLRLQQIRCYGYAPPKRRFQLPKPIAQLVRDKILEQRRSAQAPPPQPTLETRPMTDTSLRVGCIATKAGMTQEWDEHGVRVPLTVLWIDECQVVGVKTRERQGRTALMLGAGHKRQKCMSPSEAGFFLKAGLPFKKLVAEWPVSVDALLPVGTHITAAHFVAGQRVDVTGWTKYKGFQGVMKRWGFKGQPASHGVSLSHRAPGAIGNRQDPGKVWKGKKLPGCMGDERRTVHHCLVYKVDAARNLVYVKGQVPGPKGRSVYLRDSRLTNPRVRATWGLPFPTHIPTPEELEAAPAPGDVTAVPDPGKVSVWRNPADPYLMYVKETDYFPITWKKGE</sequence>
<dbReference type="Gene3D" id="2.40.30.10">
    <property type="entry name" value="Translation factors"/>
    <property type="match status" value="2"/>
</dbReference>
<proteinExistence type="inferred from homology"/>
<dbReference type="FunFam" id="2.40.30.10:FF:000004">
    <property type="entry name" value="50S ribosomal protein L3"/>
    <property type="match status" value="1"/>
</dbReference>
<evidence type="ECO:0000313" key="6">
    <source>
        <dbReference type="Proteomes" id="UP000722791"/>
    </source>
</evidence>
<name>A0A8J4FIM4_9CHLO</name>
<dbReference type="Proteomes" id="UP000722791">
    <property type="component" value="Unassembled WGS sequence"/>
</dbReference>
<dbReference type="EMBL" id="BNCQ01000007">
    <property type="protein sequence ID" value="GIM00310.1"/>
    <property type="molecule type" value="Genomic_DNA"/>
</dbReference>
<evidence type="ECO:0000256" key="4">
    <source>
        <dbReference type="ARBA" id="ARBA00035209"/>
    </source>
</evidence>